<keyword evidence="4" id="KW-1185">Reference proteome</keyword>
<feature type="transmembrane region" description="Helical" evidence="1">
    <location>
        <begin position="53"/>
        <end position="76"/>
    </location>
</feature>
<organism evidence="3 4">
    <name type="scientific">Sphaerisporangium rufum</name>
    <dbReference type="NCBI Taxonomy" id="1381558"/>
    <lineage>
        <taxon>Bacteria</taxon>
        <taxon>Bacillati</taxon>
        <taxon>Actinomycetota</taxon>
        <taxon>Actinomycetes</taxon>
        <taxon>Streptosporangiales</taxon>
        <taxon>Streptosporangiaceae</taxon>
        <taxon>Sphaerisporangium</taxon>
    </lineage>
</organism>
<accession>A0A919R2R5</accession>
<feature type="transmembrane region" description="Helical" evidence="1">
    <location>
        <begin position="201"/>
        <end position="225"/>
    </location>
</feature>
<feature type="transmembrane region" description="Helical" evidence="1">
    <location>
        <begin position="172"/>
        <end position="195"/>
    </location>
</feature>
<dbReference type="AlphaFoldDB" id="A0A919R2R5"/>
<keyword evidence="1" id="KW-1133">Transmembrane helix</keyword>
<evidence type="ECO:0000313" key="4">
    <source>
        <dbReference type="Proteomes" id="UP000655287"/>
    </source>
</evidence>
<dbReference type="Proteomes" id="UP000655287">
    <property type="component" value="Unassembled WGS sequence"/>
</dbReference>
<keyword evidence="1" id="KW-0472">Membrane</keyword>
<feature type="transmembrane region" description="Helical" evidence="1">
    <location>
        <begin position="88"/>
        <end position="108"/>
    </location>
</feature>
<feature type="transmembrane region" description="Helical" evidence="1">
    <location>
        <begin position="128"/>
        <end position="151"/>
    </location>
</feature>
<reference evidence="3" key="1">
    <citation type="submission" date="2021-01" db="EMBL/GenBank/DDBJ databases">
        <title>Whole genome shotgun sequence of Sphaerisporangium rufum NBRC 109079.</title>
        <authorList>
            <person name="Komaki H."/>
            <person name="Tamura T."/>
        </authorList>
    </citation>
    <scope>NUCLEOTIDE SEQUENCE</scope>
    <source>
        <strain evidence="3">NBRC 109079</strain>
    </source>
</reference>
<evidence type="ECO:0000259" key="2">
    <source>
        <dbReference type="Pfam" id="PF07853"/>
    </source>
</evidence>
<comment type="caution">
    <text evidence="3">The sequence shown here is derived from an EMBL/GenBank/DDBJ whole genome shotgun (WGS) entry which is preliminary data.</text>
</comment>
<proteinExistence type="predicted"/>
<keyword evidence="1" id="KW-0812">Transmembrane</keyword>
<gene>
    <name evidence="3" type="ORF">Sru01_10070</name>
</gene>
<name>A0A919R2R5_9ACTN</name>
<dbReference type="EMBL" id="BOOU01000013">
    <property type="protein sequence ID" value="GII76025.1"/>
    <property type="molecule type" value="Genomic_DNA"/>
</dbReference>
<sequence length="326" mass="33786">MSYRSRFLAVCGAGAVTAGALLVAVPLWLRPRLPEPLAVHWGPSGQADRTGSFGTAMALDLAMLGLIVAFLLYAVLHRDAADHPDRRRPVAALLAGAVTLVLAVRAATLAANLDRPDWRAAELPLMPVLFILLAVVAAGALGWAAAAHGPVPPPRETPAGPSMRLAAGRRTVWVSSAVNPWAGAAALAGVAGAAVVGLLAWLFPFAGLGTALPPLVIIGLVGAIVHRVGVRVGDDRVVISFGPFRAPARTIPLDNLRGATVEDRQPYQTGGWGLRGLPGRSTIMIRGGETLVLRYASGGRLAITVDDARHGAALINALLAERVQAP</sequence>
<dbReference type="RefSeq" id="WP_203982654.1">
    <property type="nucleotide sequence ID" value="NZ_BOOU01000013.1"/>
</dbReference>
<dbReference type="InterPro" id="IPR012867">
    <property type="entry name" value="DUF1648"/>
</dbReference>
<dbReference type="Pfam" id="PF07853">
    <property type="entry name" value="DUF1648"/>
    <property type="match status" value="1"/>
</dbReference>
<evidence type="ECO:0000313" key="3">
    <source>
        <dbReference type="EMBL" id="GII76025.1"/>
    </source>
</evidence>
<feature type="domain" description="DUF1648" evidence="2">
    <location>
        <begin position="21"/>
        <end position="59"/>
    </location>
</feature>
<feature type="transmembrane region" description="Helical" evidence="1">
    <location>
        <begin position="7"/>
        <end position="29"/>
    </location>
</feature>
<protein>
    <recommendedName>
        <fullName evidence="2">DUF1648 domain-containing protein</fullName>
    </recommendedName>
</protein>
<evidence type="ECO:0000256" key="1">
    <source>
        <dbReference type="SAM" id="Phobius"/>
    </source>
</evidence>